<dbReference type="InterPro" id="IPR025996">
    <property type="entry name" value="MT1864/Rv1816-like_C"/>
</dbReference>
<dbReference type="Proteomes" id="UP001140076">
    <property type="component" value="Unassembled WGS sequence"/>
</dbReference>
<dbReference type="PANTHER" id="PTHR30055:SF220">
    <property type="entry name" value="TETR-FAMILY REGULATORY PROTEIN"/>
    <property type="match status" value="1"/>
</dbReference>
<evidence type="ECO:0000256" key="1">
    <source>
        <dbReference type="ARBA" id="ARBA00023015"/>
    </source>
</evidence>
<dbReference type="InterPro" id="IPR009057">
    <property type="entry name" value="Homeodomain-like_sf"/>
</dbReference>
<sequence>MPERTGYHHGHLRRALLDAAVDLIAERGTAAVSLRELARRADVSHAAPAHHFTDKAGLFTAIAADGYRMLADSLAAAEHAGDPAEPVDPDNPSGALYEMGVRYVRFALGHPGHFDVMFRSELYHADDPDLAAASERASALLEAVVPGGPGGPRAAAYRLAAWSVAHGFAVLWREGSIQAEVHGDDPEEVFRTVAAVLFHGYTVAPAI</sequence>
<dbReference type="PANTHER" id="PTHR30055">
    <property type="entry name" value="HTH-TYPE TRANSCRIPTIONAL REGULATOR RUTR"/>
    <property type="match status" value="1"/>
</dbReference>
<dbReference type="PROSITE" id="PS50977">
    <property type="entry name" value="HTH_TETR_2"/>
    <property type="match status" value="1"/>
</dbReference>
<keyword evidence="1" id="KW-0805">Transcription regulation</keyword>
<proteinExistence type="predicted"/>
<dbReference type="Pfam" id="PF00440">
    <property type="entry name" value="TetR_N"/>
    <property type="match status" value="1"/>
</dbReference>
<evidence type="ECO:0000313" key="7">
    <source>
        <dbReference type="Proteomes" id="UP001140076"/>
    </source>
</evidence>
<evidence type="ECO:0000256" key="3">
    <source>
        <dbReference type="ARBA" id="ARBA00023163"/>
    </source>
</evidence>
<dbReference type="InterPro" id="IPR050109">
    <property type="entry name" value="HTH-type_TetR-like_transc_reg"/>
</dbReference>
<dbReference type="RefSeq" id="WP_270072557.1">
    <property type="nucleotide sequence ID" value="NZ_JAJAQC010000019.1"/>
</dbReference>
<dbReference type="SUPFAM" id="SSF46689">
    <property type="entry name" value="Homeodomain-like"/>
    <property type="match status" value="1"/>
</dbReference>
<dbReference type="Pfam" id="PF13305">
    <property type="entry name" value="TetR_C_33"/>
    <property type="match status" value="1"/>
</dbReference>
<dbReference type="PRINTS" id="PR00455">
    <property type="entry name" value="HTHTETR"/>
</dbReference>
<comment type="caution">
    <text evidence="6">The sequence shown here is derived from an EMBL/GenBank/DDBJ whole genome shotgun (WGS) entry which is preliminary data.</text>
</comment>
<protein>
    <submittedName>
        <fullName evidence="6">TetR/AcrR family transcriptional regulator</fullName>
    </submittedName>
</protein>
<dbReference type="InterPro" id="IPR036271">
    <property type="entry name" value="Tet_transcr_reg_TetR-rel_C_sf"/>
</dbReference>
<name>A0A9X3NNG9_9ACTN</name>
<gene>
    <name evidence="6" type="ORF">LG943_13265</name>
</gene>
<accession>A0A9X3NNG9</accession>
<dbReference type="InterPro" id="IPR001647">
    <property type="entry name" value="HTH_TetR"/>
</dbReference>
<organism evidence="6 7">
    <name type="scientific">Streptomonospora mangrovi</name>
    <dbReference type="NCBI Taxonomy" id="2883123"/>
    <lineage>
        <taxon>Bacteria</taxon>
        <taxon>Bacillati</taxon>
        <taxon>Actinomycetota</taxon>
        <taxon>Actinomycetes</taxon>
        <taxon>Streptosporangiales</taxon>
        <taxon>Nocardiopsidaceae</taxon>
        <taxon>Streptomonospora</taxon>
    </lineage>
</organism>
<dbReference type="SUPFAM" id="SSF48498">
    <property type="entry name" value="Tetracyclin repressor-like, C-terminal domain"/>
    <property type="match status" value="1"/>
</dbReference>
<dbReference type="Gene3D" id="1.10.357.10">
    <property type="entry name" value="Tetracycline Repressor, domain 2"/>
    <property type="match status" value="1"/>
</dbReference>
<feature type="domain" description="HTH tetR-type" evidence="5">
    <location>
        <begin position="10"/>
        <end position="70"/>
    </location>
</feature>
<dbReference type="EMBL" id="JAJAQC010000019">
    <property type="protein sequence ID" value="MDA0565276.1"/>
    <property type="molecule type" value="Genomic_DNA"/>
</dbReference>
<keyword evidence="3" id="KW-0804">Transcription</keyword>
<keyword evidence="2 4" id="KW-0238">DNA-binding</keyword>
<dbReference type="GO" id="GO:0003700">
    <property type="term" value="F:DNA-binding transcription factor activity"/>
    <property type="evidence" value="ECO:0007669"/>
    <property type="project" value="TreeGrafter"/>
</dbReference>
<evidence type="ECO:0000313" key="6">
    <source>
        <dbReference type="EMBL" id="MDA0565276.1"/>
    </source>
</evidence>
<evidence type="ECO:0000256" key="2">
    <source>
        <dbReference type="ARBA" id="ARBA00023125"/>
    </source>
</evidence>
<reference evidence="6" key="1">
    <citation type="submission" date="2021-10" db="EMBL/GenBank/DDBJ databases">
        <title>Streptomonospora sp. nov., isolated from mangrove soil.</title>
        <authorList>
            <person name="Chen X."/>
            <person name="Ge X."/>
            <person name="Liu W."/>
        </authorList>
    </citation>
    <scope>NUCLEOTIDE SEQUENCE</scope>
    <source>
        <strain evidence="6">S1-112</strain>
    </source>
</reference>
<dbReference type="GO" id="GO:0000976">
    <property type="term" value="F:transcription cis-regulatory region binding"/>
    <property type="evidence" value="ECO:0007669"/>
    <property type="project" value="TreeGrafter"/>
</dbReference>
<feature type="DNA-binding region" description="H-T-H motif" evidence="4">
    <location>
        <begin position="33"/>
        <end position="52"/>
    </location>
</feature>
<dbReference type="AlphaFoldDB" id="A0A9X3NNG9"/>
<evidence type="ECO:0000259" key="5">
    <source>
        <dbReference type="PROSITE" id="PS50977"/>
    </source>
</evidence>
<keyword evidence="7" id="KW-1185">Reference proteome</keyword>
<evidence type="ECO:0000256" key="4">
    <source>
        <dbReference type="PROSITE-ProRule" id="PRU00335"/>
    </source>
</evidence>